<dbReference type="GO" id="GO:0047617">
    <property type="term" value="F:fatty acyl-CoA hydrolase activity"/>
    <property type="evidence" value="ECO:0007669"/>
    <property type="project" value="TreeGrafter"/>
</dbReference>
<name>A0A058ZPB0_9RHOB</name>
<evidence type="ECO:0000313" key="3">
    <source>
        <dbReference type="EMBL" id="KCV83070.1"/>
    </source>
</evidence>
<dbReference type="CDD" id="cd00586">
    <property type="entry name" value="4HBT"/>
    <property type="match status" value="1"/>
</dbReference>
<dbReference type="InterPro" id="IPR050563">
    <property type="entry name" value="4-hydroxybenzoyl-CoA_TE"/>
</dbReference>
<dbReference type="RefSeq" id="WP_035249127.1">
    <property type="nucleotide sequence ID" value="NZ_AQQY01000002.1"/>
</dbReference>
<dbReference type="PIRSF" id="PIRSF003230">
    <property type="entry name" value="YbgC"/>
    <property type="match status" value="1"/>
</dbReference>
<gene>
    <name evidence="3" type="ORF">ATO10_05652</name>
</gene>
<protein>
    <submittedName>
        <fullName evidence="3">4-hydroxybenzoyl-CoA thioesterase</fullName>
    </submittedName>
</protein>
<dbReference type="Proteomes" id="UP000024836">
    <property type="component" value="Unassembled WGS sequence"/>
</dbReference>
<comment type="similarity">
    <text evidence="1">Belongs to the 4-hydroxybenzoyl-CoA thioesterase family.</text>
</comment>
<organism evidence="3 4">
    <name type="scientific">Actibacterium atlanticum</name>
    <dbReference type="NCBI Taxonomy" id="1461693"/>
    <lineage>
        <taxon>Bacteria</taxon>
        <taxon>Pseudomonadati</taxon>
        <taxon>Pseudomonadota</taxon>
        <taxon>Alphaproteobacteria</taxon>
        <taxon>Rhodobacterales</taxon>
        <taxon>Roseobacteraceae</taxon>
        <taxon>Actibacterium</taxon>
    </lineage>
</organism>
<dbReference type="InterPro" id="IPR029069">
    <property type="entry name" value="HotDog_dom_sf"/>
</dbReference>
<dbReference type="PATRIC" id="fig|1461693.3.peg.1152"/>
<evidence type="ECO:0000313" key="4">
    <source>
        <dbReference type="Proteomes" id="UP000024836"/>
    </source>
</evidence>
<evidence type="ECO:0000256" key="2">
    <source>
        <dbReference type="ARBA" id="ARBA00022801"/>
    </source>
</evidence>
<dbReference type="NCBIfam" id="TIGR00051">
    <property type="entry name" value="YbgC/FadM family acyl-CoA thioesterase"/>
    <property type="match status" value="1"/>
</dbReference>
<evidence type="ECO:0000256" key="1">
    <source>
        <dbReference type="ARBA" id="ARBA00005953"/>
    </source>
</evidence>
<dbReference type="InterPro" id="IPR006684">
    <property type="entry name" value="YbgC/YbaW"/>
</dbReference>
<comment type="caution">
    <text evidence="3">The sequence shown here is derived from an EMBL/GenBank/DDBJ whole genome shotgun (WGS) entry which is preliminary data.</text>
</comment>
<dbReference type="Gene3D" id="3.10.129.10">
    <property type="entry name" value="Hotdog Thioesterase"/>
    <property type="match status" value="1"/>
</dbReference>
<reference evidence="3 4" key="1">
    <citation type="submission" date="2013-04" db="EMBL/GenBank/DDBJ databases">
        <title>Shimia sp. 22II-S11-Z10 Genome Sequencing.</title>
        <authorList>
            <person name="Lai Q."/>
            <person name="Li G."/>
            <person name="Shao Z."/>
        </authorList>
    </citation>
    <scope>NUCLEOTIDE SEQUENCE [LARGE SCALE GENOMIC DNA]</scope>
    <source>
        <strain evidence="4">22II-S11-Z10</strain>
    </source>
</reference>
<dbReference type="eggNOG" id="COG0824">
    <property type="taxonomic scope" value="Bacteria"/>
</dbReference>
<keyword evidence="2" id="KW-0378">Hydrolase</keyword>
<dbReference type="STRING" id="1461693.ATO10_05652"/>
<dbReference type="InterPro" id="IPR014166">
    <property type="entry name" value="Tol-Pal_acyl-CoA_thioesterase"/>
</dbReference>
<dbReference type="PANTHER" id="PTHR31793">
    <property type="entry name" value="4-HYDROXYBENZOYL-COA THIOESTERASE FAMILY MEMBER"/>
    <property type="match status" value="1"/>
</dbReference>
<dbReference type="SUPFAM" id="SSF54637">
    <property type="entry name" value="Thioesterase/thiol ester dehydrase-isomerase"/>
    <property type="match status" value="1"/>
</dbReference>
<dbReference type="Pfam" id="PF13279">
    <property type="entry name" value="4HBT_2"/>
    <property type="match status" value="1"/>
</dbReference>
<accession>A0A058ZPB0</accession>
<dbReference type="OrthoDB" id="9808429at2"/>
<dbReference type="EMBL" id="AQQY01000002">
    <property type="protein sequence ID" value="KCV83070.1"/>
    <property type="molecule type" value="Genomic_DNA"/>
</dbReference>
<keyword evidence="4" id="KW-1185">Reference proteome</keyword>
<dbReference type="FunFam" id="3.10.129.10:FF:000004">
    <property type="entry name" value="Tol-pal system-associated acyl-CoA thioesterase"/>
    <property type="match status" value="1"/>
</dbReference>
<dbReference type="AlphaFoldDB" id="A0A058ZPB0"/>
<dbReference type="PANTHER" id="PTHR31793:SF37">
    <property type="entry name" value="ACYL-COA THIOESTER HYDROLASE YBGC"/>
    <property type="match status" value="1"/>
</dbReference>
<dbReference type="NCBIfam" id="TIGR02799">
    <property type="entry name" value="thio_ybgC"/>
    <property type="match status" value="1"/>
</dbReference>
<sequence length="133" mass="15385">MSHRFPVRVFYEDTDMAGVVYYANYLKFIERGRSEMVREQGLDQGKLGAEQGVYYAVRRVEADYLRPARYDDQLEVETIVTEITGARVYMDQNLWRGEELIFKATVMIVCVDKTGMPMALPAENRQQFARGLA</sequence>
<proteinExistence type="inferred from homology"/>